<name>A0ABN2HED3_9ACTN</name>
<feature type="compositionally biased region" description="Pro residues" evidence="1">
    <location>
        <begin position="51"/>
        <end position="64"/>
    </location>
</feature>
<sequence length="363" mass="37211">MTTGAVPPYGPGPYQGQGQQPTGPVGGYPTNPVGGHPGAPQWQPGPQQSYPRPPQPGQPGPGPYPYQGQQQPPAGPPRPDMREMRQSVRSAGVTTVLSALYVVLTLLLLYAFPFFTSNRDLTLTSVAAVAGATSVLAAAVASMVAARQPRLPLPVVVILVSVATGLVPAVIAGSVVLFHDGVPRGLAVMLTVLVSSVLCGLLALIRPTRTVIAGVLAAAIVGLVIRFIGTLISEIVVHWLIYSEGTSQSTLTAFAVVTNVVEEVLFVAIAVACLVPGLVRSGMVAGREVRAGLLAGVIPGAIRVVSAGLSCVTLLIFGTETSGAKLDITFTAFSFMMYGVIGVFVGLIIGAAVAAVVKPKRAA</sequence>
<keyword evidence="2" id="KW-0472">Membrane</keyword>
<keyword evidence="2" id="KW-0812">Transmembrane</keyword>
<dbReference type="RefSeq" id="WP_344311757.1">
    <property type="nucleotide sequence ID" value="NZ_BAAANY010000014.1"/>
</dbReference>
<keyword evidence="2" id="KW-1133">Transmembrane helix</keyword>
<feature type="region of interest" description="Disordered" evidence="1">
    <location>
        <begin position="1"/>
        <end position="87"/>
    </location>
</feature>
<feature type="transmembrane region" description="Helical" evidence="2">
    <location>
        <begin position="91"/>
        <end position="115"/>
    </location>
</feature>
<evidence type="ECO:0000313" key="4">
    <source>
        <dbReference type="Proteomes" id="UP001500618"/>
    </source>
</evidence>
<evidence type="ECO:0000313" key="3">
    <source>
        <dbReference type="EMBL" id="GAA1686548.1"/>
    </source>
</evidence>
<feature type="compositionally biased region" description="Low complexity" evidence="1">
    <location>
        <begin position="38"/>
        <end position="50"/>
    </location>
</feature>
<organism evidence="3 4">
    <name type="scientific">Fodinicola feengrottensis</name>
    <dbReference type="NCBI Taxonomy" id="435914"/>
    <lineage>
        <taxon>Bacteria</taxon>
        <taxon>Bacillati</taxon>
        <taxon>Actinomycetota</taxon>
        <taxon>Actinomycetes</taxon>
        <taxon>Mycobacteriales</taxon>
        <taxon>Fodinicola</taxon>
    </lineage>
</organism>
<gene>
    <name evidence="3" type="ORF">GCM10009765_40060</name>
</gene>
<comment type="caution">
    <text evidence="3">The sequence shown here is derived from an EMBL/GenBank/DDBJ whole genome shotgun (WGS) entry which is preliminary data.</text>
</comment>
<protein>
    <submittedName>
        <fullName evidence="3">Uncharacterized protein</fullName>
    </submittedName>
</protein>
<keyword evidence="4" id="KW-1185">Reference proteome</keyword>
<evidence type="ECO:0000256" key="2">
    <source>
        <dbReference type="SAM" id="Phobius"/>
    </source>
</evidence>
<reference evidence="3 4" key="1">
    <citation type="journal article" date="2019" name="Int. J. Syst. Evol. Microbiol.">
        <title>The Global Catalogue of Microorganisms (GCM) 10K type strain sequencing project: providing services to taxonomists for standard genome sequencing and annotation.</title>
        <authorList>
            <consortium name="The Broad Institute Genomics Platform"/>
            <consortium name="The Broad Institute Genome Sequencing Center for Infectious Disease"/>
            <person name="Wu L."/>
            <person name="Ma J."/>
        </authorList>
    </citation>
    <scope>NUCLEOTIDE SEQUENCE [LARGE SCALE GENOMIC DNA]</scope>
    <source>
        <strain evidence="3 4">JCM 14718</strain>
    </source>
</reference>
<dbReference type="EMBL" id="BAAANY010000014">
    <property type="protein sequence ID" value="GAA1686548.1"/>
    <property type="molecule type" value="Genomic_DNA"/>
</dbReference>
<proteinExistence type="predicted"/>
<dbReference type="Proteomes" id="UP001500618">
    <property type="component" value="Unassembled WGS sequence"/>
</dbReference>
<evidence type="ECO:0000256" key="1">
    <source>
        <dbReference type="SAM" id="MobiDB-lite"/>
    </source>
</evidence>
<feature type="transmembrane region" description="Helical" evidence="2">
    <location>
        <begin position="253"/>
        <end position="279"/>
    </location>
</feature>
<feature type="transmembrane region" description="Helical" evidence="2">
    <location>
        <begin position="185"/>
        <end position="205"/>
    </location>
</feature>
<accession>A0ABN2HED3</accession>
<feature type="transmembrane region" description="Helical" evidence="2">
    <location>
        <begin position="153"/>
        <end position="179"/>
    </location>
</feature>
<feature type="transmembrane region" description="Helical" evidence="2">
    <location>
        <begin position="212"/>
        <end position="241"/>
    </location>
</feature>
<feature type="transmembrane region" description="Helical" evidence="2">
    <location>
        <begin position="121"/>
        <end position="146"/>
    </location>
</feature>
<feature type="compositionally biased region" description="Low complexity" evidence="1">
    <location>
        <begin position="12"/>
        <end position="30"/>
    </location>
</feature>
<feature type="transmembrane region" description="Helical" evidence="2">
    <location>
        <begin position="337"/>
        <end position="357"/>
    </location>
</feature>
<feature type="transmembrane region" description="Helical" evidence="2">
    <location>
        <begin position="291"/>
        <end position="317"/>
    </location>
</feature>